<dbReference type="GO" id="GO:0030430">
    <property type="term" value="C:host cell cytoplasm"/>
    <property type="evidence" value="ECO:0007669"/>
    <property type="project" value="UniProtKB-SubCell"/>
</dbReference>
<comment type="PTM">
    <text evidence="14">Ubiquitinated in the presence of host E1 ubiquitin-activating enzyme, E2 ubiquitin-conjugating enzyme and ubiquitin.</text>
</comment>
<dbReference type="GO" id="GO:0005576">
    <property type="term" value="C:extracellular region"/>
    <property type="evidence" value="ECO:0007669"/>
    <property type="project" value="UniProtKB-SubCell"/>
</dbReference>
<dbReference type="Pfam" id="PF00560">
    <property type="entry name" value="LRR_1"/>
    <property type="match status" value="1"/>
</dbReference>
<name>A0A379QIZ1_SALER</name>
<evidence type="ECO:0000256" key="6">
    <source>
        <dbReference type="ARBA" id="ARBA00022525"/>
    </source>
</evidence>
<evidence type="ECO:0000259" key="15">
    <source>
        <dbReference type="PROSITE" id="PS52053"/>
    </source>
</evidence>
<evidence type="ECO:0000256" key="13">
    <source>
        <dbReference type="ARBA" id="ARBA00023200"/>
    </source>
</evidence>
<sequence>MFNIRTTQPSVSMQAIAGTAAPVVSPEEIIWKKIQFFFPPENYEEAQRCLAELCHPPRGALLDHISSWFKHLKALTFPAWEDNIQCNREGIYQFCILGADSKEVLVVGIDSQHCTLEWEGGTVTCSVDTQQAGDVGAMPLENREYEAIWTAWINGAPPEEVEKRSKAVERMRECLQYHCLILDLSDLQLTALPDHLPEHITFLAVINNRLTKLPDTLPGGLQQLNASHNQLTRIATELPGGLQRLDVSHNKLIHISVPLPESMDDLNISHNELSRLPSPLPHGLRQLEASNNRLTMVPDILPSALEWLDVNDNLLTDLPETILGNFGAITAINNLFTEQAIQRLQAIISAPDYRGPQVDFSVTQPSVSGENRSVHTGSLQQRAEMYEAMWTVWEHDAPPGNKERREKALQQLRALKKSGESRLDLHDLDLTSLPPLPDGITELNVRGNSLSALPDNLPASLEILDVSYNELSIMPERLPAGLRELTLHKNTLTKLPEDLPQGLEVLNVSKNKLTRLPETLPEKLRKLYVDENSITDLPATLPPGLKELHVKSNRLKALPDTLPNGLKKLFVAFNDLTHLPERLPSRLKELNVSSNQLTTLPETLPSGLKELNVSGNPLTALPETLPSGLKELNVSVNQLTALPETLPSGLKELNASDNQLTTLPEALPSGLETLNVESNPLTTLPECIVSDLHATIFADGNRLSERAMQRLQELMSADDYEGSRVVFSMRRPSATRTIQPLHQAVRNWLPFHEAEKWRAFETNTNAEAFSGFLDYLLETQNAKNPGFMAEVSALLMRLADDDALREKAFAITIEATERCEDRVTYTYHSIQCALLIYDIEKGDFDSRLSELITLGREVFRLQQIEQIAQEKVRRMYLVDPIEVFLGYQNCLRDVFELKTVTKEMRFFKVSGLTRTDLQQAEERIKKAENASFRQWFARWDPWHKVLERIVPEVWNDIKERRADILESDEYKQRFREIVKSLKDSGVQDVELSAQMGVFEEMDNRLLKSLTEKVLGEKGLEQLLNAPWKGNLEQ</sequence>
<dbReference type="GO" id="GO:0016874">
    <property type="term" value="F:ligase activity"/>
    <property type="evidence" value="ECO:0007669"/>
    <property type="project" value="UniProtKB-KW"/>
</dbReference>
<dbReference type="Gene3D" id="1.20.58.90">
    <property type="match status" value="1"/>
</dbReference>
<evidence type="ECO:0000313" key="16">
    <source>
        <dbReference type="EMBL" id="SUF57125.1"/>
    </source>
</evidence>
<dbReference type="SMART" id="SM00364">
    <property type="entry name" value="LRR_BAC"/>
    <property type="match status" value="18"/>
</dbReference>
<dbReference type="Gene3D" id="1.20.58.360">
    <property type="entry name" value="Shigella T3SS effector IpaH defines"/>
    <property type="match status" value="1"/>
</dbReference>
<comment type="catalytic activity">
    <reaction evidence="1">
        <text>S-ubiquitinyl-[E2 ubiquitin-conjugating enzyme]-L-cysteine + [acceptor protein]-L-lysine = [E2 ubiquitin-conjugating enzyme]-L-cysteine + N(6)-ubiquitinyl-[acceptor protein]-L-lysine.</text>
        <dbReference type="EC" id="2.3.2.27"/>
    </reaction>
</comment>
<dbReference type="PANTHER" id="PTHR47114">
    <property type="match status" value="1"/>
</dbReference>
<dbReference type="Gene3D" id="1.20.1270.130">
    <property type="entry name" value="Shigella T3SS effector IpaH domain"/>
    <property type="match status" value="1"/>
</dbReference>
<evidence type="ECO:0000256" key="8">
    <source>
        <dbReference type="ARBA" id="ARBA00022679"/>
    </source>
</evidence>
<feature type="active site" description="Glycyl thioester intermediate" evidence="14">
    <location>
        <position position="819"/>
    </location>
</feature>
<dbReference type="SUPFAM" id="SSF52058">
    <property type="entry name" value="L domain-like"/>
    <property type="match status" value="2"/>
</dbReference>
<dbReference type="PROSITE" id="PS51450">
    <property type="entry name" value="LRR"/>
    <property type="match status" value="1"/>
</dbReference>
<evidence type="ECO:0000256" key="12">
    <source>
        <dbReference type="ARBA" id="ARBA00023026"/>
    </source>
</evidence>
<evidence type="ECO:0000313" key="17">
    <source>
        <dbReference type="Proteomes" id="UP000254597"/>
    </source>
</evidence>
<dbReference type="Pfam" id="PF14496">
    <property type="entry name" value="NEL"/>
    <property type="match status" value="1"/>
</dbReference>
<keyword evidence="7" id="KW-0433">Leucine-rich repeat</keyword>
<keyword evidence="10 14" id="KW-0833">Ubl conjugation pathway</keyword>
<evidence type="ECO:0000256" key="9">
    <source>
        <dbReference type="ARBA" id="ARBA00022737"/>
    </source>
</evidence>
<evidence type="ECO:0000256" key="2">
    <source>
        <dbReference type="ARBA" id="ARBA00004192"/>
    </source>
</evidence>
<dbReference type="AlphaFoldDB" id="A0A379QIZ1"/>
<gene>
    <name evidence="16" type="primary">sboJ</name>
    <name evidence="16" type="ORF">NCTC10252_02376</name>
</gene>
<keyword evidence="8 14" id="KW-0808">Transferase</keyword>
<keyword evidence="9" id="KW-0677">Repeat</keyword>
<keyword evidence="12" id="KW-0843">Virulence</keyword>
<comment type="subcellular location">
    <subcellularLocation>
        <location evidence="2">Host cytoplasm</location>
    </subcellularLocation>
    <subcellularLocation>
        <location evidence="3">Secreted</location>
    </subcellularLocation>
</comment>
<keyword evidence="11 14" id="KW-0832">Ubl conjugation</keyword>
<accession>A0A379QIZ1</accession>
<dbReference type="EMBL" id="UGWP01000004">
    <property type="protein sequence ID" value="SUF57125.1"/>
    <property type="molecule type" value="Genomic_DNA"/>
</dbReference>
<evidence type="ECO:0000256" key="10">
    <source>
        <dbReference type="ARBA" id="ARBA00022786"/>
    </source>
</evidence>
<evidence type="ECO:0000256" key="1">
    <source>
        <dbReference type="ARBA" id="ARBA00000900"/>
    </source>
</evidence>
<evidence type="ECO:0000256" key="4">
    <source>
        <dbReference type="ARBA" id="ARBA00009868"/>
    </source>
</evidence>
<dbReference type="InterPro" id="IPR001611">
    <property type="entry name" value="Leu-rich_rpt"/>
</dbReference>
<feature type="domain" description="NEL" evidence="15">
    <location>
        <begin position="740"/>
        <end position="1021"/>
    </location>
</feature>
<evidence type="ECO:0000256" key="11">
    <source>
        <dbReference type="ARBA" id="ARBA00022843"/>
    </source>
</evidence>
<keyword evidence="16" id="KW-0436">Ligase</keyword>
<dbReference type="PANTHER" id="PTHR47114:SF2">
    <property type="entry name" value="OLIGODENDROCYTE-MYELIN GLYCOPROTEIN"/>
    <property type="match status" value="1"/>
</dbReference>
<dbReference type="PROSITE" id="PS52053">
    <property type="entry name" value="NEL"/>
    <property type="match status" value="1"/>
</dbReference>
<keyword evidence="13 14" id="KW-1035">Host cytoplasm</keyword>
<dbReference type="Gene3D" id="3.80.10.10">
    <property type="entry name" value="Ribonuclease Inhibitor"/>
    <property type="match status" value="2"/>
</dbReference>
<evidence type="ECO:0000256" key="3">
    <source>
        <dbReference type="ARBA" id="ARBA00004613"/>
    </source>
</evidence>
<reference evidence="16 17" key="1">
    <citation type="submission" date="2018-06" db="EMBL/GenBank/DDBJ databases">
        <authorList>
            <consortium name="Pathogen Informatics"/>
            <person name="Doyle S."/>
        </authorList>
    </citation>
    <scope>NUCLEOTIDE SEQUENCE [LARGE SCALE GENOMIC DNA]</scope>
    <source>
        <strain evidence="16 17">NCTC10252</strain>
    </source>
</reference>
<keyword evidence="6 14" id="KW-0964">Secreted</keyword>
<proteinExistence type="inferred from homology"/>
<dbReference type="GO" id="GO:0061630">
    <property type="term" value="F:ubiquitin protein ligase activity"/>
    <property type="evidence" value="ECO:0007669"/>
    <property type="project" value="UniProtKB-EC"/>
</dbReference>
<dbReference type="Proteomes" id="UP000254597">
    <property type="component" value="Unassembled WGS sequence"/>
</dbReference>
<evidence type="ECO:0000256" key="14">
    <source>
        <dbReference type="PROSITE-ProRule" id="PRU01398"/>
    </source>
</evidence>
<dbReference type="InterPro" id="IPR003591">
    <property type="entry name" value="Leu-rich_rpt_typical-subtyp"/>
</dbReference>
<dbReference type="SMART" id="SM00369">
    <property type="entry name" value="LRR_TYP"/>
    <property type="match status" value="11"/>
</dbReference>
<evidence type="ECO:0000256" key="5">
    <source>
        <dbReference type="ARBA" id="ARBA00012483"/>
    </source>
</evidence>
<dbReference type="Gene3D" id="3.30.2440.10">
    <property type="entry name" value="Secreted effector protein SifA"/>
    <property type="match status" value="1"/>
</dbReference>
<evidence type="ECO:0000256" key="7">
    <source>
        <dbReference type="ARBA" id="ARBA00022614"/>
    </source>
</evidence>
<dbReference type="InterPro" id="IPR032675">
    <property type="entry name" value="LRR_dom_sf"/>
</dbReference>
<dbReference type="EC" id="2.3.2.27" evidence="5"/>
<dbReference type="InterPro" id="IPR029487">
    <property type="entry name" value="NEL_dom"/>
</dbReference>
<organism evidence="16 17">
    <name type="scientific">Salmonella enterica</name>
    <name type="common">Salmonella choleraesuis</name>
    <dbReference type="NCBI Taxonomy" id="28901"/>
    <lineage>
        <taxon>Bacteria</taxon>
        <taxon>Pseudomonadati</taxon>
        <taxon>Pseudomonadota</taxon>
        <taxon>Gammaproteobacteria</taxon>
        <taxon>Enterobacterales</taxon>
        <taxon>Enterobacteriaceae</taxon>
        <taxon>Salmonella</taxon>
    </lineage>
</organism>
<protein>
    <recommendedName>
        <fullName evidence="5">RING-type E3 ubiquitin transferase</fullName>
        <ecNumber evidence="5">2.3.2.27</ecNumber>
    </recommendedName>
</protein>
<dbReference type="InterPro" id="IPR051071">
    <property type="entry name" value="LRR-bact_E3_ubiq_ligases"/>
</dbReference>
<dbReference type="GO" id="GO:0016567">
    <property type="term" value="P:protein ubiquitination"/>
    <property type="evidence" value="ECO:0007669"/>
    <property type="project" value="InterPro"/>
</dbReference>
<comment type="similarity">
    <text evidence="4 14">Belongs to the LRR-containing bacterial E3 ligase family.</text>
</comment>